<gene>
    <name evidence="2" type="ORF">BFW38_17425</name>
</gene>
<dbReference type="PANTHER" id="PTHR48207:SF3">
    <property type="entry name" value="SUCCINATE--HYDROXYMETHYLGLUTARATE COA-TRANSFERASE"/>
    <property type="match status" value="1"/>
</dbReference>
<protein>
    <submittedName>
        <fullName evidence="2">CoA-transferase</fullName>
    </submittedName>
</protein>
<evidence type="ECO:0000313" key="3">
    <source>
        <dbReference type="Proteomes" id="UP000094291"/>
    </source>
</evidence>
<dbReference type="InterPro" id="IPR003673">
    <property type="entry name" value="CoA-Trfase_fam_III"/>
</dbReference>
<organism evidence="2 3">
    <name type="scientific">Terasakiispira papahanaumokuakeensis</name>
    <dbReference type="NCBI Taxonomy" id="197479"/>
    <lineage>
        <taxon>Bacteria</taxon>
        <taxon>Pseudomonadati</taxon>
        <taxon>Pseudomonadota</taxon>
        <taxon>Gammaproteobacteria</taxon>
        <taxon>Oceanospirillales</taxon>
        <taxon>Terasakiispira</taxon>
    </lineage>
</organism>
<dbReference type="GO" id="GO:0008410">
    <property type="term" value="F:CoA-transferase activity"/>
    <property type="evidence" value="ECO:0007669"/>
    <property type="project" value="TreeGrafter"/>
</dbReference>
<evidence type="ECO:0000256" key="1">
    <source>
        <dbReference type="ARBA" id="ARBA00022679"/>
    </source>
</evidence>
<reference evidence="2 3" key="1">
    <citation type="submission" date="2016-08" db="EMBL/GenBank/DDBJ databases">
        <authorList>
            <person name="Seilhamer J.J."/>
        </authorList>
    </citation>
    <scope>NUCLEOTIDE SEQUENCE [LARGE SCALE GENOMIC DNA]</scope>
    <source>
        <strain evidence="2 3">PH27A</strain>
    </source>
</reference>
<dbReference type="SUPFAM" id="SSF89796">
    <property type="entry name" value="CoA-transferase family III (CaiB/BaiF)"/>
    <property type="match status" value="1"/>
</dbReference>
<sequence>MTSEKPLAGIRVLDLSRVLAGPWCSQLLADMGAEVIKIERPGRGDDTRHWGPPWAGDSQEAAYYLAANRGKQSVAVDISRPEGQALIRELAAQSDVVLENFKVGGLAKYGLDYDALKSLNPRLVYCAITGFGQDGPYAHRAGYDFMIQGMGGIMSLTGEPDEQPGGGPMKVGVAFVDIFTGLYAANAIMAALWRRQQTGRGGYIDMALLDVQVGVLANQALNYLTSHQVPQRLGNAHPNIVPYQAFASLDGNIILAVGNDDQFSRFCEVAGRADLAQDERFSTNRARVAHRTELVPQIAALMASRTTDEWLNVLESVGVPCGPVNTLDRVFDDPQVLARELVQHLPHPTAGEVRLVGNPICLDGQRLNANVPPPLLGAHTRAVMKQYLGLDDATLQSLAQAGVLGFSDEAD</sequence>
<dbReference type="Pfam" id="PF02515">
    <property type="entry name" value="CoA_transf_3"/>
    <property type="match status" value="1"/>
</dbReference>
<dbReference type="STRING" id="197479.BFW38_17425"/>
<dbReference type="InterPro" id="IPR023606">
    <property type="entry name" value="CoA-Trfase_III_dom_1_sf"/>
</dbReference>
<comment type="caution">
    <text evidence="2">The sequence shown here is derived from an EMBL/GenBank/DDBJ whole genome shotgun (WGS) entry which is preliminary data.</text>
</comment>
<dbReference type="Proteomes" id="UP000094291">
    <property type="component" value="Unassembled WGS sequence"/>
</dbReference>
<name>A0A1E2VEZ7_9GAMM</name>
<dbReference type="Gene3D" id="3.40.50.10540">
    <property type="entry name" value="Crotonobetainyl-coa:carnitine coa-transferase, domain 1"/>
    <property type="match status" value="1"/>
</dbReference>
<keyword evidence="1 2" id="KW-0808">Transferase</keyword>
<dbReference type="InterPro" id="IPR050483">
    <property type="entry name" value="CoA-transferase_III_domain"/>
</dbReference>
<keyword evidence="3" id="KW-1185">Reference proteome</keyword>
<dbReference type="AlphaFoldDB" id="A0A1E2VEZ7"/>
<accession>A0A1E2VEZ7</accession>
<dbReference type="PANTHER" id="PTHR48207">
    <property type="entry name" value="SUCCINATE--HYDROXYMETHYLGLUTARATE COA-TRANSFERASE"/>
    <property type="match status" value="1"/>
</dbReference>
<proteinExistence type="predicted"/>
<dbReference type="Gene3D" id="3.30.1540.10">
    <property type="entry name" value="formyl-coa transferase, domain 3"/>
    <property type="match status" value="1"/>
</dbReference>
<dbReference type="InterPro" id="IPR044855">
    <property type="entry name" value="CoA-Trfase_III_dom3_sf"/>
</dbReference>
<dbReference type="EMBL" id="MDTQ01000001">
    <property type="protein sequence ID" value="ODC05568.1"/>
    <property type="molecule type" value="Genomic_DNA"/>
</dbReference>
<evidence type="ECO:0000313" key="2">
    <source>
        <dbReference type="EMBL" id="ODC05568.1"/>
    </source>
</evidence>